<evidence type="ECO:0000256" key="1">
    <source>
        <dbReference type="SAM" id="Phobius"/>
    </source>
</evidence>
<evidence type="ECO:0000313" key="3">
    <source>
        <dbReference type="EMBL" id="TFV68507.1"/>
    </source>
</evidence>
<protein>
    <submittedName>
        <fullName evidence="2">Uncharacterized protein</fullName>
    </submittedName>
</protein>
<dbReference type="EMBL" id="SPQS01000041">
    <property type="protein sequence ID" value="TFV68507.1"/>
    <property type="molecule type" value="Genomic_DNA"/>
</dbReference>
<gene>
    <name evidence="3" type="ORF">E4K64_36685</name>
    <name evidence="2" type="ORF">E4K66_35765</name>
</gene>
<name>A0A4Y9KUV9_9BRAD</name>
<accession>A0A4Y9NM47</accession>
<sequence length="254" mass="28691">MKSDRFPYEASRWSPAQPDQAKRWFEELETQSPLNVRNRLTQTDAGPAGAVTIGTTEMTIGFAEDWLAWHDRKREASEDKRHRKHWLDWAGWVVAVISMCIAAFTTYRTVLIQRDDIRVVVDGVLRGADEIATYLYGEGQDSSALIDGYVGVPFSQLTDHIPGVTGASQVDFDLSMKFLDDAELVKIGPMEMYDNPPGSRVIVLGFYSKREYAYLTETGYRVPTDGRRRAIIASQSRANPHFRGHISPITNSSW</sequence>
<proteinExistence type="predicted"/>
<keyword evidence="5" id="KW-1185">Reference proteome</keyword>
<keyword evidence="1" id="KW-0472">Membrane</keyword>
<reference evidence="3 4" key="2">
    <citation type="submission" date="2019-03" db="EMBL/GenBank/DDBJ databases">
        <title>Bradyrhizobium strains diversity.</title>
        <authorList>
            <person name="Urquiaga M.C.O."/>
            <person name="Hungria M."/>
            <person name="Delamuta J.R.M."/>
            <person name="Klepa M.S."/>
        </authorList>
    </citation>
    <scope>NUCLEOTIDE SEQUENCE [LARGE SCALE GENOMIC DNA]</scope>
    <source>
        <strain evidence="3 4">CNPSo 3426</strain>
    </source>
</reference>
<keyword evidence="1" id="KW-0812">Transmembrane</keyword>
<reference evidence="2 5" key="1">
    <citation type="submission" date="2019-03" db="EMBL/GenBank/DDBJ databases">
        <title>Bradyrhizobium strains diversity isolated from Chamaecrista fasciculata.</title>
        <authorList>
            <person name="Urquiaga M.C.O."/>
            <person name="Hungria M."/>
            <person name="Delamuta J.R.M."/>
        </authorList>
    </citation>
    <scope>NUCLEOTIDE SEQUENCE [LARGE SCALE GENOMIC DNA]</scope>
    <source>
        <strain evidence="2 5">CNPSo 3424</strain>
    </source>
</reference>
<dbReference type="RefSeq" id="WP_126261861.1">
    <property type="nucleotide sequence ID" value="NZ_SPQS01000041.1"/>
</dbReference>
<keyword evidence="1" id="KW-1133">Transmembrane helix</keyword>
<dbReference type="Proteomes" id="UP000298225">
    <property type="component" value="Unassembled WGS sequence"/>
</dbReference>
<dbReference type="OrthoDB" id="8256588at2"/>
<dbReference type="AlphaFoldDB" id="A0A4Y9KUV9"/>
<evidence type="ECO:0000313" key="2">
    <source>
        <dbReference type="EMBL" id="TFV30271.1"/>
    </source>
</evidence>
<organism evidence="2 5">
    <name type="scientific">Bradyrhizobium frederickii</name>
    <dbReference type="NCBI Taxonomy" id="2560054"/>
    <lineage>
        <taxon>Bacteria</taxon>
        <taxon>Pseudomonadati</taxon>
        <taxon>Pseudomonadota</taxon>
        <taxon>Alphaproteobacteria</taxon>
        <taxon>Hyphomicrobiales</taxon>
        <taxon>Nitrobacteraceae</taxon>
        <taxon>Bradyrhizobium</taxon>
    </lineage>
</organism>
<evidence type="ECO:0000313" key="4">
    <source>
        <dbReference type="Proteomes" id="UP000297700"/>
    </source>
</evidence>
<accession>A0A4Y9KUV9</accession>
<feature type="transmembrane region" description="Helical" evidence="1">
    <location>
        <begin position="89"/>
        <end position="107"/>
    </location>
</feature>
<dbReference type="EMBL" id="SPQU01000036">
    <property type="protein sequence ID" value="TFV30271.1"/>
    <property type="molecule type" value="Genomic_DNA"/>
</dbReference>
<comment type="caution">
    <text evidence="2">The sequence shown here is derived from an EMBL/GenBank/DDBJ whole genome shotgun (WGS) entry which is preliminary data.</text>
</comment>
<evidence type="ECO:0000313" key="5">
    <source>
        <dbReference type="Proteomes" id="UP000298225"/>
    </source>
</evidence>
<dbReference type="Proteomes" id="UP000297700">
    <property type="component" value="Unassembled WGS sequence"/>
</dbReference>